<keyword evidence="4" id="KW-0645">Protease</keyword>
<comment type="caution">
    <text evidence="4">The sequence shown here is derived from an EMBL/GenBank/DDBJ whole genome shotgun (WGS) entry which is preliminary data.</text>
</comment>
<dbReference type="SMART" id="SM01086">
    <property type="entry name" value="ClpB_D2-small"/>
    <property type="match status" value="1"/>
</dbReference>
<accession>A0A645FZM7</accession>
<keyword evidence="4" id="KW-0378">Hydrolase</keyword>
<dbReference type="GO" id="GO:0034605">
    <property type="term" value="P:cellular response to heat"/>
    <property type="evidence" value="ECO:0007669"/>
    <property type="project" value="TreeGrafter"/>
</dbReference>
<feature type="domain" description="Clp ATPase C-terminal" evidence="3">
    <location>
        <begin position="40"/>
        <end position="129"/>
    </location>
</feature>
<keyword evidence="2 4" id="KW-0067">ATP-binding</keyword>
<evidence type="ECO:0000256" key="2">
    <source>
        <dbReference type="ARBA" id="ARBA00022840"/>
    </source>
</evidence>
<name>A0A645FZM7_9ZZZZ</name>
<dbReference type="Gene3D" id="1.10.8.60">
    <property type="match status" value="1"/>
</dbReference>
<proteinExistence type="predicted"/>
<evidence type="ECO:0000259" key="3">
    <source>
        <dbReference type="SMART" id="SM01086"/>
    </source>
</evidence>
<keyword evidence="1" id="KW-0547">Nucleotide-binding</keyword>
<dbReference type="GO" id="GO:0005524">
    <property type="term" value="F:ATP binding"/>
    <property type="evidence" value="ECO:0007669"/>
    <property type="project" value="UniProtKB-KW"/>
</dbReference>
<evidence type="ECO:0000313" key="4">
    <source>
        <dbReference type="EMBL" id="MPN17373.1"/>
    </source>
</evidence>
<sequence>MGFGRTENQLGRERALKALSDFLRPEFLNRVDEIVYFNQLTEENFRDIARIMLGELTGNLSNHGIHFTWDDSLLDYLVKKSYSVAYGARNLRRQIQKDLEDPVATKIIESYQHPISQIKVTVEGDVLTLLTM</sequence>
<dbReference type="GO" id="GO:0005737">
    <property type="term" value="C:cytoplasm"/>
    <property type="evidence" value="ECO:0007669"/>
    <property type="project" value="TreeGrafter"/>
</dbReference>
<dbReference type="PANTHER" id="PTHR11638">
    <property type="entry name" value="ATP-DEPENDENT CLP PROTEASE"/>
    <property type="match status" value="1"/>
</dbReference>
<dbReference type="PANTHER" id="PTHR11638:SF18">
    <property type="entry name" value="HEAT SHOCK PROTEIN 104"/>
    <property type="match status" value="1"/>
</dbReference>
<organism evidence="4">
    <name type="scientific">bioreactor metagenome</name>
    <dbReference type="NCBI Taxonomy" id="1076179"/>
    <lineage>
        <taxon>unclassified sequences</taxon>
        <taxon>metagenomes</taxon>
        <taxon>ecological metagenomes</taxon>
    </lineage>
</organism>
<dbReference type="GO" id="GO:0008233">
    <property type="term" value="F:peptidase activity"/>
    <property type="evidence" value="ECO:0007669"/>
    <property type="project" value="UniProtKB-KW"/>
</dbReference>
<dbReference type="InterPro" id="IPR027417">
    <property type="entry name" value="P-loop_NTPase"/>
</dbReference>
<dbReference type="EMBL" id="VSSQ01064479">
    <property type="protein sequence ID" value="MPN17373.1"/>
    <property type="molecule type" value="Genomic_DNA"/>
</dbReference>
<dbReference type="AlphaFoldDB" id="A0A645FZM7"/>
<dbReference type="InterPro" id="IPR050130">
    <property type="entry name" value="ClpA_ClpB"/>
</dbReference>
<dbReference type="GO" id="GO:0016887">
    <property type="term" value="F:ATP hydrolysis activity"/>
    <property type="evidence" value="ECO:0007669"/>
    <property type="project" value="TreeGrafter"/>
</dbReference>
<reference evidence="4" key="1">
    <citation type="submission" date="2019-08" db="EMBL/GenBank/DDBJ databases">
        <authorList>
            <person name="Kucharzyk K."/>
            <person name="Murdoch R.W."/>
            <person name="Higgins S."/>
            <person name="Loffler F."/>
        </authorList>
    </citation>
    <scope>NUCLEOTIDE SEQUENCE</scope>
</reference>
<evidence type="ECO:0000256" key="1">
    <source>
        <dbReference type="ARBA" id="ARBA00022741"/>
    </source>
</evidence>
<dbReference type="Pfam" id="PF10431">
    <property type="entry name" value="ClpB_D2-small"/>
    <property type="match status" value="1"/>
</dbReference>
<dbReference type="SUPFAM" id="SSF52540">
    <property type="entry name" value="P-loop containing nucleoside triphosphate hydrolases"/>
    <property type="match status" value="1"/>
</dbReference>
<dbReference type="GO" id="GO:0006508">
    <property type="term" value="P:proteolysis"/>
    <property type="evidence" value="ECO:0007669"/>
    <property type="project" value="UniProtKB-KW"/>
</dbReference>
<protein>
    <submittedName>
        <fullName evidence="4">ATP-dependent Clp protease ATP-binding subunit ClpC</fullName>
    </submittedName>
</protein>
<dbReference type="InterPro" id="IPR019489">
    <property type="entry name" value="Clp_ATPase_C"/>
</dbReference>
<gene>
    <name evidence="4" type="primary">clpC_42</name>
    <name evidence="4" type="ORF">SDC9_164726</name>
</gene>